<feature type="non-terminal residue" evidence="1">
    <location>
        <position position="1"/>
    </location>
</feature>
<dbReference type="AlphaFoldDB" id="A0A371FPW5"/>
<dbReference type="SUPFAM" id="SSF56672">
    <property type="entry name" value="DNA/RNA polymerases"/>
    <property type="match status" value="1"/>
</dbReference>
<dbReference type="InterPro" id="IPR043502">
    <property type="entry name" value="DNA/RNA_pol_sf"/>
</dbReference>
<gene>
    <name evidence="1" type="ORF">CR513_39365</name>
</gene>
<dbReference type="OrthoDB" id="1735624at2759"/>
<dbReference type="PANTHER" id="PTHR24559">
    <property type="entry name" value="TRANSPOSON TY3-I GAG-POL POLYPROTEIN"/>
    <property type="match status" value="1"/>
</dbReference>
<dbReference type="InterPro" id="IPR053134">
    <property type="entry name" value="RNA-dir_DNA_polymerase"/>
</dbReference>
<name>A0A371FPW5_MUCPR</name>
<evidence type="ECO:0008006" key="3">
    <source>
        <dbReference type="Google" id="ProtNLM"/>
    </source>
</evidence>
<dbReference type="PANTHER" id="PTHR24559:SF444">
    <property type="entry name" value="REVERSE TRANSCRIPTASE DOMAIN-CONTAINING PROTEIN"/>
    <property type="match status" value="1"/>
</dbReference>
<dbReference type="Gene3D" id="3.10.10.10">
    <property type="entry name" value="HIV Type 1 Reverse Transcriptase, subunit A, domain 1"/>
    <property type="match status" value="1"/>
</dbReference>
<dbReference type="EMBL" id="QJKJ01008319">
    <property type="protein sequence ID" value="RDX80113.1"/>
    <property type="molecule type" value="Genomic_DNA"/>
</dbReference>
<comment type="caution">
    <text evidence="1">The sequence shown here is derived from an EMBL/GenBank/DDBJ whole genome shotgun (WGS) entry which is preliminary data.</text>
</comment>
<protein>
    <recommendedName>
        <fullName evidence="3">Reverse transcriptase domain-containing protein</fullName>
    </recommendedName>
</protein>
<organism evidence="1 2">
    <name type="scientific">Mucuna pruriens</name>
    <name type="common">Velvet bean</name>
    <name type="synonym">Dolichos pruriens</name>
    <dbReference type="NCBI Taxonomy" id="157652"/>
    <lineage>
        <taxon>Eukaryota</taxon>
        <taxon>Viridiplantae</taxon>
        <taxon>Streptophyta</taxon>
        <taxon>Embryophyta</taxon>
        <taxon>Tracheophyta</taxon>
        <taxon>Spermatophyta</taxon>
        <taxon>Magnoliopsida</taxon>
        <taxon>eudicotyledons</taxon>
        <taxon>Gunneridae</taxon>
        <taxon>Pentapetalae</taxon>
        <taxon>rosids</taxon>
        <taxon>fabids</taxon>
        <taxon>Fabales</taxon>
        <taxon>Fabaceae</taxon>
        <taxon>Papilionoideae</taxon>
        <taxon>50 kb inversion clade</taxon>
        <taxon>NPAAA clade</taxon>
        <taxon>indigoferoid/millettioid clade</taxon>
        <taxon>Phaseoleae</taxon>
        <taxon>Mucuna</taxon>
    </lineage>
</organism>
<sequence length="183" mass="21091">MKYPIGRSVGVIRVDQRVARRCYDERGCAPVSRRGLEENPSGPRAPPKDKIWSIPKATYRGTLIQILRENLDVFAWSPTDMPYIDPNFLCHRLSIATRRKRRLGEKKKRVVKAKTTKLLQAGFIQEVQYPTWLSNVVMVKKPSVIIKYECTPYNESKIAFMTDEGNFCYKVMPFGLKNEGATY</sequence>
<keyword evidence="2" id="KW-1185">Reference proteome</keyword>
<reference evidence="1" key="1">
    <citation type="submission" date="2018-05" db="EMBL/GenBank/DDBJ databases">
        <title>Draft genome of Mucuna pruriens seed.</title>
        <authorList>
            <person name="Nnadi N.E."/>
            <person name="Vos R."/>
            <person name="Hasami M.H."/>
            <person name="Devisetty U.K."/>
            <person name="Aguiy J.C."/>
        </authorList>
    </citation>
    <scope>NUCLEOTIDE SEQUENCE [LARGE SCALE GENOMIC DNA]</scope>
    <source>
        <strain evidence="1">JCA_2017</strain>
    </source>
</reference>
<evidence type="ECO:0000313" key="2">
    <source>
        <dbReference type="Proteomes" id="UP000257109"/>
    </source>
</evidence>
<proteinExistence type="predicted"/>
<evidence type="ECO:0000313" key="1">
    <source>
        <dbReference type="EMBL" id="RDX80113.1"/>
    </source>
</evidence>
<accession>A0A371FPW5</accession>
<dbReference type="Proteomes" id="UP000257109">
    <property type="component" value="Unassembled WGS sequence"/>
</dbReference>